<dbReference type="GO" id="GO:0016531">
    <property type="term" value="F:copper chaperone activity"/>
    <property type="evidence" value="ECO:0007669"/>
    <property type="project" value="TreeGrafter"/>
</dbReference>
<evidence type="ECO:0000313" key="10">
    <source>
        <dbReference type="Proteomes" id="UP000478008"/>
    </source>
</evidence>
<evidence type="ECO:0000256" key="2">
    <source>
        <dbReference type="ARBA" id="ARBA00022723"/>
    </source>
</evidence>
<keyword evidence="5" id="KW-0406">Ion transport</keyword>
<dbReference type="InterPro" id="IPR051881">
    <property type="entry name" value="Copper_transport_ATOX1-like"/>
</dbReference>
<dbReference type="SUPFAM" id="SSF55008">
    <property type="entry name" value="HMA, heavy metal-associated domain"/>
    <property type="match status" value="1"/>
</dbReference>
<accession>A0A7D9CVV5</accession>
<dbReference type="GO" id="GO:0006825">
    <property type="term" value="P:copper ion transport"/>
    <property type="evidence" value="ECO:0007669"/>
    <property type="project" value="UniProtKB-KW"/>
</dbReference>
<sequence length="79" mass="8831">MTEHKYHFDVKMACSGCSNAVNRVLKKLDDVKNIDISLKDQSVDVVTDEKLTFDQVKAVIAKTGKEITGGKLLLKYLCE</sequence>
<dbReference type="CDD" id="cd00371">
    <property type="entry name" value="HMA"/>
    <property type="match status" value="1"/>
</dbReference>
<organism evidence="9 10">
    <name type="scientific">Dekkera bruxellensis</name>
    <name type="common">Brettanomyces custersii</name>
    <dbReference type="NCBI Taxonomy" id="5007"/>
    <lineage>
        <taxon>Eukaryota</taxon>
        <taxon>Fungi</taxon>
        <taxon>Dikarya</taxon>
        <taxon>Ascomycota</taxon>
        <taxon>Saccharomycotina</taxon>
        <taxon>Pichiomycetes</taxon>
        <taxon>Pichiales</taxon>
        <taxon>Pichiaceae</taxon>
        <taxon>Brettanomyces</taxon>
    </lineage>
</organism>
<dbReference type="Gene3D" id="3.30.70.100">
    <property type="match status" value="1"/>
</dbReference>
<dbReference type="PANTHER" id="PTHR46365">
    <property type="entry name" value="COPPER TRANSPORT PROTEIN ATOX1"/>
    <property type="match status" value="1"/>
</dbReference>
<reference evidence="9 10" key="1">
    <citation type="submission" date="2019-07" db="EMBL/GenBank/DDBJ databases">
        <authorList>
            <person name="Friedrich A."/>
            <person name="Schacherer J."/>
        </authorList>
    </citation>
    <scope>NUCLEOTIDE SEQUENCE [LARGE SCALE GENOMIC DNA]</scope>
</reference>
<dbReference type="InterPro" id="IPR006121">
    <property type="entry name" value="HMA_dom"/>
</dbReference>
<dbReference type="PANTHER" id="PTHR46365:SF1">
    <property type="entry name" value="COPPER TRANSPORT PROTEIN ATOX1"/>
    <property type="match status" value="1"/>
</dbReference>
<dbReference type="GO" id="GO:0046872">
    <property type="term" value="F:metal ion binding"/>
    <property type="evidence" value="ECO:0007669"/>
    <property type="project" value="UniProtKB-KW"/>
</dbReference>
<keyword evidence="3" id="KW-0187">Copper transport</keyword>
<protein>
    <submittedName>
        <fullName evidence="9">DEBR0S1_10858g1_1</fullName>
    </submittedName>
</protein>
<dbReference type="EMBL" id="CABFWN010000001">
    <property type="protein sequence ID" value="VUG16219.1"/>
    <property type="molecule type" value="Genomic_DNA"/>
</dbReference>
<dbReference type="FunFam" id="3.30.70.100:FF:000008">
    <property type="entry name" value="Copper transport protein ATOX1"/>
    <property type="match status" value="1"/>
</dbReference>
<evidence type="ECO:0000259" key="8">
    <source>
        <dbReference type="PROSITE" id="PS50846"/>
    </source>
</evidence>
<evidence type="ECO:0000256" key="3">
    <source>
        <dbReference type="ARBA" id="ARBA00022796"/>
    </source>
</evidence>
<dbReference type="PROSITE" id="PS50846">
    <property type="entry name" value="HMA_2"/>
    <property type="match status" value="1"/>
</dbReference>
<evidence type="ECO:0000256" key="7">
    <source>
        <dbReference type="ARBA" id="ARBA00038171"/>
    </source>
</evidence>
<evidence type="ECO:0000256" key="1">
    <source>
        <dbReference type="ARBA" id="ARBA00022448"/>
    </source>
</evidence>
<keyword evidence="4" id="KW-0186">Copper</keyword>
<dbReference type="Proteomes" id="UP000478008">
    <property type="component" value="Unassembled WGS sequence"/>
</dbReference>
<feature type="domain" description="HMA" evidence="8">
    <location>
        <begin position="3"/>
        <end position="68"/>
    </location>
</feature>
<gene>
    <name evidence="9" type="primary">ATX1</name>
    <name evidence="9" type="ORF">DEBR0S1_10858G</name>
</gene>
<name>A0A7D9CVV5_DEKBR</name>
<evidence type="ECO:0000256" key="5">
    <source>
        <dbReference type="ARBA" id="ARBA00023065"/>
    </source>
</evidence>
<evidence type="ECO:0000256" key="4">
    <source>
        <dbReference type="ARBA" id="ARBA00023008"/>
    </source>
</evidence>
<keyword evidence="2" id="KW-0479">Metal-binding</keyword>
<keyword evidence="6" id="KW-0143">Chaperone</keyword>
<evidence type="ECO:0000313" key="9">
    <source>
        <dbReference type="EMBL" id="VUG16219.1"/>
    </source>
</evidence>
<dbReference type="Pfam" id="PF00403">
    <property type="entry name" value="HMA"/>
    <property type="match status" value="1"/>
</dbReference>
<proteinExistence type="inferred from homology"/>
<dbReference type="GO" id="GO:0005829">
    <property type="term" value="C:cytosol"/>
    <property type="evidence" value="ECO:0007669"/>
    <property type="project" value="TreeGrafter"/>
</dbReference>
<keyword evidence="10" id="KW-1185">Reference proteome</keyword>
<dbReference type="AlphaFoldDB" id="A0A7D9CVV5"/>
<dbReference type="InterPro" id="IPR036163">
    <property type="entry name" value="HMA_dom_sf"/>
</dbReference>
<evidence type="ECO:0000256" key="6">
    <source>
        <dbReference type="ARBA" id="ARBA00023186"/>
    </source>
</evidence>
<keyword evidence="1" id="KW-0813">Transport</keyword>
<comment type="similarity">
    <text evidence="7">Belongs to the ATX1 family.</text>
</comment>